<feature type="coiled-coil region" evidence="1">
    <location>
        <begin position="63"/>
        <end position="97"/>
    </location>
</feature>
<protein>
    <submittedName>
        <fullName evidence="3">Uncharacterized protein</fullName>
    </submittedName>
</protein>
<comment type="caution">
    <text evidence="3">The sequence shown here is derived from an EMBL/GenBank/DDBJ whole genome shotgun (WGS) entry which is preliminary data.</text>
</comment>
<gene>
    <name evidence="3" type="ORF">PIB30_001323</name>
</gene>
<organism evidence="3 4">
    <name type="scientific">Stylosanthes scabra</name>
    <dbReference type="NCBI Taxonomy" id="79078"/>
    <lineage>
        <taxon>Eukaryota</taxon>
        <taxon>Viridiplantae</taxon>
        <taxon>Streptophyta</taxon>
        <taxon>Embryophyta</taxon>
        <taxon>Tracheophyta</taxon>
        <taxon>Spermatophyta</taxon>
        <taxon>Magnoliopsida</taxon>
        <taxon>eudicotyledons</taxon>
        <taxon>Gunneridae</taxon>
        <taxon>Pentapetalae</taxon>
        <taxon>rosids</taxon>
        <taxon>fabids</taxon>
        <taxon>Fabales</taxon>
        <taxon>Fabaceae</taxon>
        <taxon>Papilionoideae</taxon>
        <taxon>50 kb inversion clade</taxon>
        <taxon>dalbergioids sensu lato</taxon>
        <taxon>Dalbergieae</taxon>
        <taxon>Pterocarpus clade</taxon>
        <taxon>Stylosanthes</taxon>
    </lineage>
</organism>
<accession>A0ABU6Y1J8</accession>
<evidence type="ECO:0000313" key="4">
    <source>
        <dbReference type="Proteomes" id="UP001341840"/>
    </source>
</evidence>
<evidence type="ECO:0000256" key="1">
    <source>
        <dbReference type="SAM" id="Coils"/>
    </source>
</evidence>
<name>A0ABU6Y1J8_9FABA</name>
<reference evidence="3 4" key="1">
    <citation type="journal article" date="2023" name="Plants (Basel)">
        <title>Bridging the Gap: Combining Genomics and Transcriptomics Approaches to Understand Stylosanthes scabra, an Orphan Legume from the Brazilian Caatinga.</title>
        <authorList>
            <person name="Ferreira-Neto J.R.C."/>
            <person name="da Silva M.D."/>
            <person name="Binneck E."/>
            <person name="de Melo N.F."/>
            <person name="da Silva R.H."/>
            <person name="de Melo A.L.T.M."/>
            <person name="Pandolfi V."/>
            <person name="Bustamante F.O."/>
            <person name="Brasileiro-Vidal A.C."/>
            <person name="Benko-Iseppon A.M."/>
        </authorList>
    </citation>
    <scope>NUCLEOTIDE SEQUENCE [LARGE SCALE GENOMIC DNA]</scope>
    <source>
        <tissue evidence="3">Leaves</tissue>
    </source>
</reference>
<proteinExistence type="predicted"/>
<dbReference type="Proteomes" id="UP001341840">
    <property type="component" value="Unassembled WGS sequence"/>
</dbReference>
<dbReference type="EMBL" id="JASCZI010241658">
    <property type="protein sequence ID" value="MED6203625.1"/>
    <property type="molecule type" value="Genomic_DNA"/>
</dbReference>
<feature type="compositionally biased region" description="Polar residues" evidence="2">
    <location>
        <begin position="42"/>
        <end position="55"/>
    </location>
</feature>
<keyword evidence="1" id="KW-0175">Coiled coil</keyword>
<evidence type="ECO:0000313" key="3">
    <source>
        <dbReference type="EMBL" id="MED6203625.1"/>
    </source>
</evidence>
<evidence type="ECO:0000256" key="2">
    <source>
        <dbReference type="SAM" id="MobiDB-lite"/>
    </source>
</evidence>
<keyword evidence="4" id="KW-1185">Reference proteome</keyword>
<feature type="region of interest" description="Disordered" evidence="2">
    <location>
        <begin position="26"/>
        <end position="55"/>
    </location>
</feature>
<sequence length="104" mass="11794">MDIEHDESFRLLSKNDSLAQVFEKEHSSRVPGIGSGPIPSQIFGSNSQQLGEGAQTQETRKVLEELKAELTVEKLKRQAVENEVASEKVKRQKMENVLRYLIQQ</sequence>